<dbReference type="InterPro" id="IPR050789">
    <property type="entry name" value="Diverse_Enzym_Activities"/>
</dbReference>
<reference evidence="2" key="2">
    <citation type="journal article" date="2021" name="PeerJ">
        <title>Extensive microbial diversity within the chicken gut microbiome revealed by metagenomics and culture.</title>
        <authorList>
            <person name="Gilroy R."/>
            <person name="Ravi A."/>
            <person name="Getino M."/>
            <person name="Pursley I."/>
            <person name="Horton D.L."/>
            <person name="Alikhan N.F."/>
            <person name="Baker D."/>
            <person name="Gharbi K."/>
            <person name="Hall N."/>
            <person name="Watson M."/>
            <person name="Adriaenssens E.M."/>
            <person name="Foster-Nyarko E."/>
            <person name="Jarju S."/>
            <person name="Secka A."/>
            <person name="Antonio M."/>
            <person name="Oren A."/>
            <person name="Chaudhuri R.R."/>
            <person name="La Ragione R."/>
            <person name="Hildebrand F."/>
            <person name="Pallen M.J."/>
        </authorList>
    </citation>
    <scope>NUCLEOTIDE SEQUENCE</scope>
    <source>
        <strain evidence="2">CHK195-4489</strain>
    </source>
</reference>
<evidence type="ECO:0000313" key="3">
    <source>
        <dbReference type="Proteomes" id="UP000824089"/>
    </source>
</evidence>
<gene>
    <name evidence="2" type="ORF">IAD50_05290</name>
</gene>
<dbReference type="SUPFAM" id="SSF56601">
    <property type="entry name" value="beta-lactamase/transpeptidase-like"/>
    <property type="match status" value="1"/>
</dbReference>
<dbReference type="PANTHER" id="PTHR43283">
    <property type="entry name" value="BETA-LACTAMASE-RELATED"/>
    <property type="match status" value="1"/>
</dbReference>
<proteinExistence type="predicted"/>
<dbReference type="AlphaFoldDB" id="A0A9D1LAX8"/>
<dbReference type="PANTHER" id="PTHR43283:SF3">
    <property type="entry name" value="BETA-LACTAMASE FAMILY PROTEIN (AFU_ORTHOLOGUE AFUA_5G07500)"/>
    <property type="match status" value="1"/>
</dbReference>
<accession>A0A9D1LAX8</accession>
<sequence>MRILDSGLLYKNITGRQKQLMETGHVGRCEIIVRQNGTKIFHESFGCEKNLLYRLASMTKPVTAAVVLSEVQRGRLSLEDKVSKFLKGFADQYVGTLDENGNVIPKEKVRNEITVKMLLNHTSGLLSDIGGPGEAQERDMTAEDRKNLTAVTNYFEHVLLSFQPGETAFYSATGAFDAAARIVELTSGMPFNEYIDQYIMKPLGISDITFVPSEEQWGRMSQMHYFDGQKVWYEDTGRTIFEGFPLTYYCGGAGLAGTADAYSEFAEMLLNEGGLRGTAVLEPESVRRMKTPYVPISGDRNDAQWWGLGVRVIANDRYTLPKGCFGWSGAYGSHFWVDPENRITAVYMKNSRYDGGAGAQSSAWFEEDVAHSFQ</sequence>
<name>A0A9D1LAX8_9CLOT</name>
<evidence type="ECO:0000259" key="1">
    <source>
        <dbReference type="Pfam" id="PF00144"/>
    </source>
</evidence>
<protein>
    <submittedName>
        <fullName evidence="2">Beta-lactamase family protein</fullName>
    </submittedName>
</protein>
<feature type="domain" description="Beta-lactamase-related" evidence="1">
    <location>
        <begin position="19"/>
        <end position="355"/>
    </location>
</feature>
<dbReference type="EMBL" id="DVMM01000107">
    <property type="protein sequence ID" value="HIU29693.1"/>
    <property type="molecule type" value="Genomic_DNA"/>
</dbReference>
<dbReference type="Gene3D" id="3.40.710.10">
    <property type="entry name" value="DD-peptidase/beta-lactamase superfamily"/>
    <property type="match status" value="1"/>
</dbReference>
<dbReference type="Pfam" id="PF00144">
    <property type="entry name" value="Beta-lactamase"/>
    <property type="match status" value="1"/>
</dbReference>
<reference evidence="2" key="1">
    <citation type="submission" date="2020-10" db="EMBL/GenBank/DDBJ databases">
        <authorList>
            <person name="Gilroy R."/>
        </authorList>
    </citation>
    <scope>NUCLEOTIDE SEQUENCE</scope>
    <source>
        <strain evidence="2">CHK195-4489</strain>
    </source>
</reference>
<dbReference type="InterPro" id="IPR001466">
    <property type="entry name" value="Beta-lactam-related"/>
</dbReference>
<organism evidence="2 3">
    <name type="scientific">Candidatus Egerieisoma faecipullorum</name>
    <dbReference type="NCBI Taxonomy" id="2840963"/>
    <lineage>
        <taxon>Bacteria</taxon>
        <taxon>Bacillati</taxon>
        <taxon>Bacillota</taxon>
        <taxon>Clostridia</taxon>
        <taxon>Eubacteriales</taxon>
        <taxon>Clostridiaceae</taxon>
        <taxon>Clostridiaceae incertae sedis</taxon>
        <taxon>Candidatus Egerieisoma</taxon>
    </lineage>
</organism>
<comment type="caution">
    <text evidence="2">The sequence shown here is derived from an EMBL/GenBank/DDBJ whole genome shotgun (WGS) entry which is preliminary data.</text>
</comment>
<evidence type="ECO:0000313" key="2">
    <source>
        <dbReference type="EMBL" id="HIU29693.1"/>
    </source>
</evidence>
<dbReference type="InterPro" id="IPR012338">
    <property type="entry name" value="Beta-lactam/transpept-like"/>
</dbReference>
<dbReference type="Proteomes" id="UP000824089">
    <property type="component" value="Unassembled WGS sequence"/>
</dbReference>